<dbReference type="PATRIC" id="fig|106592.7.peg.5992"/>
<dbReference type="EMBL" id="LGAP01000044">
    <property type="protein sequence ID" value="KOF12973.1"/>
    <property type="molecule type" value="Genomic_DNA"/>
</dbReference>
<dbReference type="Proteomes" id="UP000037425">
    <property type="component" value="Unassembled WGS sequence"/>
</dbReference>
<reference evidence="2" key="1">
    <citation type="submission" date="2015-07" db="EMBL/GenBank/DDBJ databases">
        <title>Whole genome sequence of an Ensifer adhaerens strain isolated from a cave pool in the Wind Cave National Park.</title>
        <authorList>
            <person name="Eng W.W.H."/>
            <person name="Gan H.M."/>
            <person name="Barton H.A."/>
            <person name="Savka M.A."/>
        </authorList>
    </citation>
    <scope>NUCLEOTIDE SEQUENCE [LARGE SCALE GENOMIC DNA]</scope>
    <source>
        <strain evidence="2">SD006</strain>
    </source>
</reference>
<proteinExistence type="predicted"/>
<name>A0A0L8BED0_ENSAD</name>
<organism evidence="1 2">
    <name type="scientific">Ensifer adhaerens</name>
    <name type="common">Sinorhizobium morelense</name>
    <dbReference type="NCBI Taxonomy" id="106592"/>
    <lineage>
        <taxon>Bacteria</taxon>
        <taxon>Pseudomonadati</taxon>
        <taxon>Pseudomonadota</taxon>
        <taxon>Alphaproteobacteria</taxon>
        <taxon>Hyphomicrobiales</taxon>
        <taxon>Rhizobiaceae</taxon>
        <taxon>Sinorhizobium/Ensifer group</taxon>
        <taxon>Ensifer</taxon>
    </lineage>
</organism>
<protein>
    <submittedName>
        <fullName evidence="1">Uncharacterized protein</fullName>
    </submittedName>
</protein>
<dbReference type="AlphaFoldDB" id="A0A0L8BED0"/>
<accession>A0A0L8BED0</accession>
<comment type="caution">
    <text evidence="1">The sequence shown here is derived from an EMBL/GenBank/DDBJ whole genome shotgun (WGS) entry which is preliminary data.</text>
</comment>
<sequence length="59" mass="6492">MIVFSGGNKKDIYLVMVGVQPGEQARGFTDASTPWNYVMVRPLRASALFSALPAFRSKN</sequence>
<evidence type="ECO:0000313" key="2">
    <source>
        <dbReference type="Proteomes" id="UP000037425"/>
    </source>
</evidence>
<evidence type="ECO:0000313" key="1">
    <source>
        <dbReference type="EMBL" id="KOF12973.1"/>
    </source>
</evidence>
<gene>
    <name evidence="1" type="ORF">AC244_32590</name>
</gene>